<evidence type="ECO:0000313" key="1">
    <source>
        <dbReference type="EMBL" id="KIM41796.1"/>
    </source>
</evidence>
<organism evidence="1 2">
    <name type="scientific">Hebeloma cylindrosporum</name>
    <dbReference type="NCBI Taxonomy" id="76867"/>
    <lineage>
        <taxon>Eukaryota</taxon>
        <taxon>Fungi</taxon>
        <taxon>Dikarya</taxon>
        <taxon>Basidiomycota</taxon>
        <taxon>Agaricomycotina</taxon>
        <taxon>Agaricomycetes</taxon>
        <taxon>Agaricomycetidae</taxon>
        <taxon>Agaricales</taxon>
        <taxon>Agaricineae</taxon>
        <taxon>Hymenogastraceae</taxon>
        <taxon>Hebeloma</taxon>
    </lineage>
</organism>
<dbReference type="AlphaFoldDB" id="A0A0C3CDW2"/>
<dbReference type="Pfam" id="PF18759">
    <property type="entry name" value="Plavaka"/>
    <property type="match status" value="1"/>
</dbReference>
<sequence length="330" mass="38277">DNMSSGDFEKDVPRADDIKIQYHPHSKEPPHIYHFEDYKSNFTSDTPIPIDPQPWKPFRTRLDFEFAEFMLDAHLNESQSASLISLVQNCISDPAAFTFKDGQDLKRCWKHARDTKASGFTTMTVDVPYKDNEITFDLAYRPIWEGFCLPILENSEIMKTFKWHAERHYKFNGQLSKWQRFIDEPWTADAMWDFQVLNNIPFCLILYADKTRLSSFGTAKGYPVMAHCGNLPVDTRNGEGVGGGLVVSFLPIVAEDAGETGKKGFVNFKRVVWHKTFWQILKDLEAIAKTGYYFKDGDILRWLFPLLLILSADYEEQYVQIQVYPCFLYI</sequence>
<feature type="non-terminal residue" evidence="1">
    <location>
        <position position="1"/>
    </location>
</feature>
<reference evidence="1 2" key="1">
    <citation type="submission" date="2014-04" db="EMBL/GenBank/DDBJ databases">
        <authorList>
            <consortium name="DOE Joint Genome Institute"/>
            <person name="Kuo A."/>
            <person name="Gay G."/>
            <person name="Dore J."/>
            <person name="Kohler A."/>
            <person name="Nagy L.G."/>
            <person name="Floudas D."/>
            <person name="Copeland A."/>
            <person name="Barry K.W."/>
            <person name="Cichocki N."/>
            <person name="Veneault-Fourrey C."/>
            <person name="LaButti K."/>
            <person name="Lindquist E.A."/>
            <person name="Lipzen A."/>
            <person name="Lundell T."/>
            <person name="Morin E."/>
            <person name="Murat C."/>
            <person name="Sun H."/>
            <person name="Tunlid A."/>
            <person name="Henrissat B."/>
            <person name="Grigoriev I.V."/>
            <person name="Hibbett D.S."/>
            <person name="Martin F."/>
            <person name="Nordberg H.P."/>
            <person name="Cantor M.N."/>
            <person name="Hua S.X."/>
        </authorList>
    </citation>
    <scope>NUCLEOTIDE SEQUENCE [LARGE SCALE GENOMIC DNA]</scope>
    <source>
        <strain evidence="2">h7</strain>
    </source>
</reference>
<dbReference type="Proteomes" id="UP000053424">
    <property type="component" value="Unassembled WGS sequence"/>
</dbReference>
<dbReference type="STRING" id="686832.A0A0C3CDW2"/>
<dbReference type="EMBL" id="KN831779">
    <property type="protein sequence ID" value="KIM41796.1"/>
    <property type="molecule type" value="Genomic_DNA"/>
</dbReference>
<evidence type="ECO:0000313" key="2">
    <source>
        <dbReference type="Proteomes" id="UP000053424"/>
    </source>
</evidence>
<dbReference type="InterPro" id="IPR041078">
    <property type="entry name" value="Plavaka"/>
</dbReference>
<dbReference type="OrthoDB" id="3239511at2759"/>
<proteinExistence type="predicted"/>
<name>A0A0C3CDW2_HEBCY</name>
<gene>
    <name evidence="1" type="ORF">M413DRAFT_71191</name>
</gene>
<accession>A0A0C3CDW2</accession>
<dbReference type="HOGENOM" id="CLU_046023_1_0_1"/>
<keyword evidence="2" id="KW-1185">Reference proteome</keyword>
<protein>
    <submittedName>
        <fullName evidence="1">Uncharacterized protein</fullName>
    </submittedName>
</protein>
<reference evidence="2" key="2">
    <citation type="submission" date="2015-01" db="EMBL/GenBank/DDBJ databases">
        <title>Evolutionary Origins and Diversification of the Mycorrhizal Mutualists.</title>
        <authorList>
            <consortium name="DOE Joint Genome Institute"/>
            <consortium name="Mycorrhizal Genomics Consortium"/>
            <person name="Kohler A."/>
            <person name="Kuo A."/>
            <person name="Nagy L.G."/>
            <person name="Floudas D."/>
            <person name="Copeland A."/>
            <person name="Barry K.W."/>
            <person name="Cichocki N."/>
            <person name="Veneault-Fourrey C."/>
            <person name="LaButti K."/>
            <person name="Lindquist E.A."/>
            <person name="Lipzen A."/>
            <person name="Lundell T."/>
            <person name="Morin E."/>
            <person name="Murat C."/>
            <person name="Riley R."/>
            <person name="Ohm R."/>
            <person name="Sun H."/>
            <person name="Tunlid A."/>
            <person name="Henrissat B."/>
            <person name="Grigoriev I.V."/>
            <person name="Hibbett D.S."/>
            <person name="Martin F."/>
        </authorList>
    </citation>
    <scope>NUCLEOTIDE SEQUENCE [LARGE SCALE GENOMIC DNA]</scope>
    <source>
        <strain evidence="2">h7</strain>
    </source>
</reference>